<evidence type="ECO:0000256" key="1">
    <source>
        <dbReference type="SAM" id="MobiDB-lite"/>
    </source>
</evidence>
<gene>
    <name evidence="2" type="ORF">LSH36_208g01043</name>
</gene>
<reference evidence="2" key="1">
    <citation type="journal article" date="2023" name="Mol. Biol. Evol.">
        <title>Third-Generation Sequencing Reveals the Adaptive Role of the Epigenome in Three Deep-Sea Polychaetes.</title>
        <authorList>
            <person name="Perez M."/>
            <person name="Aroh O."/>
            <person name="Sun Y."/>
            <person name="Lan Y."/>
            <person name="Juniper S.K."/>
            <person name="Young C.R."/>
            <person name="Angers B."/>
            <person name="Qian P.Y."/>
        </authorList>
    </citation>
    <scope>NUCLEOTIDE SEQUENCE</scope>
    <source>
        <strain evidence="2">P08H-3</strain>
    </source>
</reference>
<accession>A0AAD9JP40</accession>
<evidence type="ECO:0000313" key="3">
    <source>
        <dbReference type="Proteomes" id="UP001208570"/>
    </source>
</evidence>
<sequence>MVVTRRRSAAIAMDRSRSSGIVSIDKSPAPPLGKTVKCSATGKSTKKTRSVESTSIVREKVITERTTHEQQSLNKTLPAKSLVDEVEPWEV</sequence>
<feature type="region of interest" description="Disordered" evidence="1">
    <location>
        <begin position="21"/>
        <end position="52"/>
    </location>
</feature>
<name>A0AAD9JP40_9ANNE</name>
<organism evidence="2 3">
    <name type="scientific">Paralvinella palmiformis</name>
    <dbReference type="NCBI Taxonomy" id="53620"/>
    <lineage>
        <taxon>Eukaryota</taxon>
        <taxon>Metazoa</taxon>
        <taxon>Spiralia</taxon>
        <taxon>Lophotrochozoa</taxon>
        <taxon>Annelida</taxon>
        <taxon>Polychaeta</taxon>
        <taxon>Sedentaria</taxon>
        <taxon>Canalipalpata</taxon>
        <taxon>Terebellida</taxon>
        <taxon>Terebelliformia</taxon>
        <taxon>Alvinellidae</taxon>
        <taxon>Paralvinella</taxon>
    </lineage>
</organism>
<evidence type="ECO:0000313" key="2">
    <source>
        <dbReference type="EMBL" id="KAK2156629.1"/>
    </source>
</evidence>
<proteinExistence type="predicted"/>
<comment type="caution">
    <text evidence="2">The sequence shown here is derived from an EMBL/GenBank/DDBJ whole genome shotgun (WGS) entry which is preliminary data.</text>
</comment>
<protein>
    <submittedName>
        <fullName evidence="2">Uncharacterized protein</fullName>
    </submittedName>
</protein>
<keyword evidence="3" id="KW-1185">Reference proteome</keyword>
<dbReference type="Proteomes" id="UP001208570">
    <property type="component" value="Unassembled WGS sequence"/>
</dbReference>
<dbReference type="EMBL" id="JAODUP010000208">
    <property type="protein sequence ID" value="KAK2156629.1"/>
    <property type="molecule type" value="Genomic_DNA"/>
</dbReference>
<dbReference type="AlphaFoldDB" id="A0AAD9JP40"/>